<evidence type="ECO:0000256" key="1">
    <source>
        <dbReference type="ARBA" id="ARBA00023125"/>
    </source>
</evidence>
<dbReference type="PANTHER" id="PTHR43479:SF11">
    <property type="entry name" value="ACREF_ENVCD OPERON REPRESSOR-RELATED"/>
    <property type="match status" value="1"/>
</dbReference>
<dbReference type="InterPro" id="IPR050624">
    <property type="entry name" value="HTH-type_Tx_Regulator"/>
</dbReference>
<dbReference type="PROSITE" id="PS50977">
    <property type="entry name" value="HTH_TETR_2"/>
    <property type="match status" value="1"/>
</dbReference>
<dbReference type="AlphaFoldDB" id="A0A5Y8Y3J2"/>
<keyword evidence="1" id="KW-0238">DNA-binding</keyword>
<dbReference type="Pfam" id="PF00440">
    <property type="entry name" value="TetR_N"/>
    <property type="match status" value="1"/>
</dbReference>
<protein>
    <submittedName>
        <fullName evidence="2">Multidrug efflux system transcriptional regulator CmeR</fullName>
    </submittedName>
</protein>
<sequence length="211" mass="24383">MNSNRIPSQKVLARQEKIKAVALELFLTKGYQETSLSDIIKLSGGSYSNIYDGFKSKEGLFFEILDDICKKHFHLIYSKTQEIENGTLKEILTSFGLAFIEIFNQPEAVAFGKIIFSQVYDKHKHVENWIENNQKIFSYNILIELFKKQDSSYISNNAQKLAMLFCAMLREPYHSLNVLADTPLMNKQEQKEHVEFIVNIFLKGIENKTSI</sequence>
<organism evidence="2">
    <name type="scientific">Campylobacter coli</name>
    <dbReference type="NCBI Taxonomy" id="195"/>
    <lineage>
        <taxon>Bacteria</taxon>
        <taxon>Pseudomonadati</taxon>
        <taxon>Campylobacterota</taxon>
        <taxon>Epsilonproteobacteria</taxon>
        <taxon>Campylobacterales</taxon>
        <taxon>Campylobacteraceae</taxon>
        <taxon>Campylobacter</taxon>
    </lineage>
</organism>
<dbReference type="PANTHER" id="PTHR43479">
    <property type="entry name" value="ACREF/ENVCD OPERON REPRESSOR-RELATED"/>
    <property type="match status" value="1"/>
</dbReference>
<proteinExistence type="predicted"/>
<dbReference type="SUPFAM" id="SSF46689">
    <property type="entry name" value="Homeodomain-like"/>
    <property type="match status" value="1"/>
</dbReference>
<evidence type="ECO:0000313" key="2">
    <source>
        <dbReference type="EMBL" id="ECR3415016.1"/>
    </source>
</evidence>
<dbReference type="GO" id="GO:0003677">
    <property type="term" value="F:DNA binding"/>
    <property type="evidence" value="ECO:0007669"/>
    <property type="project" value="UniProtKB-UniRule"/>
</dbReference>
<accession>A0A5Y8Y3J2</accession>
<comment type="caution">
    <text evidence="2">The sequence shown here is derived from an EMBL/GenBank/DDBJ whole genome shotgun (WGS) entry which is preliminary data.</text>
</comment>
<dbReference type="InterPro" id="IPR001647">
    <property type="entry name" value="HTH_TetR"/>
</dbReference>
<dbReference type="RefSeq" id="WP_052774430.1">
    <property type="nucleotide sequence ID" value="NZ_CAJGWS010000017.1"/>
</dbReference>
<dbReference type="Gene3D" id="1.10.10.60">
    <property type="entry name" value="Homeodomain-like"/>
    <property type="match status" value="1"/>
</dbReference>
<gene>
    <name evidence="2" type="primary">cmeR</name>
    <name evidence="2" type="ORF">F1Q07_04955</name>
</gene>
<dbReference type="EMBL" id="AAKFTX010000007">
    <property type="protein sequence ID" value="ECR3415016.1"/>
    <property type="molecule type" value="Genomic_DNA"/>
</dbReference>
<name>A0A5Y8Y3J2_CAMCO</name>
<reference evidence="2" key="1">
    <citation type="submission" date="2019-09" db="EMBL/GenBank/DDBJ databases">
        <authorList>
            <person name="Ashton P.M."/>
            <person name="Dallman T."/>
            <person name="Nair S."/>
            <person name="De Pinna E."/>
            <person name="Peters T."/>
            <person name="Grant K."/>
        </authorList>
    </citation>
    <scope>NUCLEOTIDE SEQUENCE</scope>
    <source>
        <strain evidence="2">99729</strain>
    </source>
</reference>
<dbReference type="Gene3D" id="1.10.357.10">
    <property type="entry name" value="Tetracycline Repressor, domain 2"/>
    <property type="match status" value="1"/>
</dbReference>
<dbReference type="InterPro" id="IPR009057">
    <property type="entry name" value="Homeodomain-like_sf"/>
</dbReference>